<dbReference type="RefSeq" id="WP_183581951.1">
    <property type="nucleotide sequence ID" value="NZ_JACHXJ010000002.1"/>
</dbReference>
<organism evidence="1 2">
    <name type="scientific">Paenibacillus rhizosphaerae</name>
    <dbReference type="NCBI Taxonomy" id="297318"/>
    <lineage>
        <taxon>Bacteria</taxon>
        <taxon>Bacillati</taxon>
        <taxon>Bacillota</taxon>
        <taxon>Bacilli</taxon>
        <taxon>Bacillales</taxon>
        <taxon>Paenibacillaceae</taxon>
        <taxon>Paenibacillus</taxon>
    </lineage>
</organism>
<sequence>MDKRKVITAYQRGFITIQECGQILGIESVQLSRLVQDSLESQKNNQRSSQPVSR</sequence>
<comment type="caution">
    <text evidence="1">The sequence shown here is derived from an EMBL/GenBank/DDBJ whole genome shotgun (WGS) entry which is preliminary data.</text>
</comment>
<dbReference type="Proteomes" id="UP000517523">
    <property type="component" value="Unassembled WGS sequence"/>
</dbReference>
<evidence type="ECO:0000313" key="2">
    <source>
        <dbReference type="Proteomes" id="UP000517523"/>
    </source>
</evidence>
<evidence type="ECO:0000313" key="1">
    <source>
        <dbReference type="EMBL" id="MBB3127665.1"/>
    </source>
</evidence>
<evidence type="ECO:0008006" key="3">
    <source>
        <dbReference type="Google" id="ProtNLM"/>
    </source>
</evidence>
<proteinExistence type="predicted"/>
<gene>
    <name evidence="1" type="ORF">FHS19_002319</name>
</gene>
<reference evidence="1 2" key="1">
    <citation type="submission" date="2020-08" db="EMBL/GenBank/DDBJ databases">
        <title>Genomic Encyclopedia of Type Strains, Phase III (KMG-III): the genomes of soil and plant-associated and newly described type strains.</title>
        <authorList>
            <person name="Whitman W."/>
        </authorList>
    </citation>
    <scope>NUCLEOTIDE SEQUENCE [LARGE SCALE GENOMIC DNA]</scope>
    <source>
        <strain evidence="1 2">CECT 5831</strain>
    </source>
</reference>
<protein>
    <recommendedName>
        <fullName evidence="3">RNA polymerase subunit sigma-70</fullName>
    </recommendedName>
</protein>
<name>A0A839TLK8_9BACL</name>
<accession>A0A839TLK8</accession>
<dbReference type="AlphaFoldDB" id="A0A839TLK8"/>
<dbReference type="EMBL" id="JACHXJ010000002">
    <property type="protein sequence ID" value="MBB3127665.1"/>
    <property type="molecule type" value="Genomic_DNA"/>
</dbReference>